<dbReference type="InterPro" id="IPR016181">
    <property type="entry name" value="Acyl_CoA_acyltransferase"/>
</dbReference>
<sequence length="131" mass="14393">MFPDSTGHNDPAESIDRKCKEGDGLFFVAEQDGTVVGMVMAGYDGHRGWIYSLAVAPTQQRRGIGSMLVRHVERMLGELGCPKVNLQVRTRNSSVVAFYHSMGFDCEDRISMGKLLSRSGDDALESPSDTH</sequence>
<dbReference type="InterPro" id="IPR000182">
    <property type="entry name" value="GNAT_dom"/>
</dbReference>
<evidence type="ECO:0000256" key="1">
    <source>
        <dbReference type="ARBA" id="ARBA00022679"/>
    </source>
</evidence>
<dbReference type="KEGG" id="rlc:K227x_22340"/>
<dbReference type="NCBIfam" id="NF002959">
    <property type="entry name" value="PRK03624.1"/>
    <property type="match status" value="1"/>
</dbReference>
<keyword evidence="5" id="KW-1185">Reference proteome</keyword>
<evidence type="ECO:0000313" key="4">
    <source>
        <dbReference type="EMBL" id="QDT03849.1"/>
    </source>
</evidence>
<gene>
    <name evidence="4" type="primary">ypeA</name>
    <name evidence="4" type="ORF">K227x_22340</name>
</gene>
<dbReference type="PROSITE" id="PS51186">
    <property type="entry name" value="GNAT"/>
    <property type="match status" value="1"/>
</dbReference>
<dbReference type="Pfam" id="PF00583">
    <property type="entry name" value="Acetyltransf_1"/>
    <property type="match status" value="1"/>
</dbReference>
<dbReference type="SUPFAM" id="SSF55729">
    <property type="entry name" value="Acyl-CoA N-acyltransferases (Nat)"/>
    <property type="match status" value="1"/>
</dbReference>
<dbReference type="Proteomes" id="UP000318538">
    <property type="component" value="Chromosome"/>
</dbReference>
<dbReference type="PANTHER" id="PTHR43877">
    <property type="entry name" value="AMINOALKYLPHOSPHONATE N-ACETYLTRANSFERASE-RELATED-RELATED"/>
    <property type="match status" value="1"/>
</dbReference>
<name>A0A517N9N8_9BACT</name>
<organism evidence="4 5">
    <name type="scientific">Rubripirellula lacrimiformis</name>
    <dbReference type="NCBI Taxonomy" id="1930273"/>
    <lineage>
        <taxon>Bacteria</taxon>
        <taxon>Pseudomonadati</taxon>
        <taxon>Planctomycetota</taxon>
        <taxon>Planctomycetia</taxon>
        <taxon>Pirellulales</taxon>
        <taxon>Pirellulaceae</taxon>
        <taxon>Rubripirellula</taxon>
    </lineage>
</organism>
<accession>A0A517N9N8</accession>
<protein>
    <submittedName>
        <fullName evidence="4">Acetyltransferase YpeA</fullName>
        <ecNumber evidence="4">2.3.1.-</ecNumber>
    </submittedName>
</protein>
<evidence type="ECO:0000256" key="2">
    <source>
        <dbReference type="ARBA" id="ARBA00023315"/>
    </source>
</evidence>
<feature type="domain" description="N-acetyltransferase" evidence="3">
    <location>
        <begin position="1"/>
        <end position="121"/>
    </location>
</feature>
<evidence type="ECO:0000313" key="5">
    <source>
        <dbReference type="Proteomes" id="UP000318538"/>
    </source>
</evidence>
<dbReference type="GO" id="GO:0016747">
    <property type="term" value="F:acyltransferase activity, transferring groups other than amino-acyl groups"/>
    <property type="evidence" value="ECO:0007669"/>
    <property type="project" value="InterPro"/>
</dbReference>
<dbReference type="EMBL" id="CP036525">
    <property type="protein sequence ID" value="QDT03849.1"/>
    <property type="molecule type" value="Genomic_DNA"/>
</dbReference>
<dbReference type="InterPro" id="IPR050832">
    <property type="entry name" value="Bact_Acetyltransf"/>
</dbReference>
<proteinExistence type="predicted"/>
<dbReference type="PANTHER" id="PTHR43877:SF2">
    <property type="entry name" value="AMINOALKYLPHOSPHONATE N-ACETYLTRANSFERASE-RELATED"/>
    <property type="match status" value="1"/>
</dbReference>
<dbReference type="CDD" id="cd04301">
    <property type="entry name" value="NAT_SF"/>
    <property type="match status" value="1"/>
</dbReference>
<keyword evidence="1 4" id="KW-0808">Transferase</keyword>
<dbReference type="EC" id="2.3.1.-" evidence="4"/>
<reference evidence="4 5" key="1">
    <citation type="submission" date="2019-02" db="EMBL/GenBank/DDBJ databases">
        <title>Deep-cultivation of Planctomycetes and their phenomic and genomic characterization uncovers novel biology.</title>
        <authorList>
            <person name="Wiegand S."/>
            <person name="Jogler M."/>
            <person name="Boedeker C."/>
            <person name="Pinto D."/>
            <person name="Vollmers J."/>
            <person name="Rivas-Marin E."/>
            <person name="Kohn T."/>
            <person name="Peeters S.H."/>
            <person name="Heuer A."/>
            <person name="Rast P."/>
            <person name="Oberbeckmann S."/>
            <person name="Bunk B."/>
            <person name="Jeske O."/>
            <person name="Meyerdierks A."/>
            <person name="Storesund J.E."/>
            <person name="Kallscheuer N."/>
            <person name="Luecker S."/>
            <person name="Lage O.M."/>
            <person name="Pohl T."/>
            <person name="Merkel B.J."/>
            <person name="Hornburger P."/>
            <person name="Mueller R.-W."/>
            <person name="Bruemmer F."/>
            <person name="Labrenz M."/>
            <person name="Spormann A.M."/>
            <person name="Op den Camp H."/>
            <person name="Overmann J."/>
            <person name="Amann R."/>
            <person name="Jetten M.S.M."/>
            <person name="Mascher T."/>
            <person name="Medema M.H."/>
            <person name="Devos D.P."/>
            <person name="Kaster A.-K."/>
            <person name="Ovreas L."/>
            <person name="Rohde M."/>
            <person name="Galperin M.Y."/>
            <person name="Jogler C."/>
        </authorList>
    </citation>
    <scope>NUCLEOTIDE SEQUENCE [LARGE SCALE GENOMIC DNA]</scope>
    <source>
        <strain evidence="4 5">K22_7</strain>
    </source>
</reference>
<dbReference type="AlphaFoldDB" id="A0A517N9N8"/>
<evidence type="ECO:0000259" key="3">
    <source>
        <dbReference type="PROSITE" id="PS51186"/>
    </source>
</evidence>
<keyword evidence="2 4" id="KW-0012">Acyltransferase</keyword>
<dbReference type="Gene3D" id="3.40.630.30">
    <property type="match status" value="1"/>
</dbReference>